<dbReference type="Gene3D" id="3.10.180.10">
    <property type="entry name" value="2,3-Dihydroxybiphenyl 1,2-Dioxygenase, domain 1"/>
    <property type="match status" value="1"/>
</dbReference>
<dbReference type="AlphaFoldDB" id="A0A8U0HZR5"/>
<dbReference type="Proteomes" id="UP000830729">
    <property type="component" value="Chromosome"/>
</dbReference>
<dbReference type="InterPro" id="IPR029068">
    <property type="entry name" value="Glyas_Bleomycin-R_OHBP_Dase"/>
</dbReference>
<feature type="domain" description="VOC" evidence="1">
    <location>
        <begin position="2"/>
        <end position="112"/>
    </location>
</feature>
<dbReference type="EMBL" id="CP096659">
    <property type="protein sequence ID" value="UPV76161.1"/>
    <property type="molecule type" value="Genomic_DNA"/>
</dbReference>
<protein>
    <submittedName>
        <fullName evidence="2">VOC family protein</fullName>
    </submittedName>
</protein>
<evidence type="ECO:0000259" key="1">
    <source>
        <dbReference type="PROSITE" id="PS51819"/>
    </source>
</evidence>
<dbReference type="RefSeq" id="WP_248652196.1">
    <property type="nucleotide sequence ID" value="NZ_CP096659.1"/>
</dbReference>
<dbReference type="PROSITE" id="PS51819">
    <property type="entry name" value="VOC"/>
    <property type="match status" value="1"/>
</dbReference>
<proteinExistence type="predicted"/>
<gene>
    <name evidence="2" type="ORF">M0R89_08925</name>
</gene>
<evidence type="ECO:0000313" key="2">
    <source>
        <dbReference type="EMBL" id="UPV76161.1"/>
    </source>
</evidence>
<dbReference type="SUPFAM" id="SSF54593">
    <property type="entry name" value="Glyoxalase/Bleomycin resistance protein/Dihydroxybiphenyl dioxygenase"/>
    <property type="match status" value="1"/>
</dbReference>
<reference evidence="2 3" key="1">
    <citation type="submission" date="2022-04" db="EMBL/GenBank/DDBJ databases">
        <title>Diverse halophilic archaea isolated from saline environments.</title>
        <authorList>
            <person name="Cui H.-L."/>
        </authorList>
    </citation>
    <scope>NUCLEOTIDE SEQUENCE [LARGE SCALE GENOMIC DNA]</scope>
    <source>
        <strain evidence="2 3">XZYJT49</strain>
    </source>
</reference>
<dbReference type="InterPro" id="IPR037523">
    <property type="entry name" value="VOC_core"/>
</dbReference>
<dbReference type="GeneID" id="72185318"/>
<dbReference type="Pfam" id="PF00903">
    <property type="entry name" value="Glyoxalase"/>
    <property type="match status" value="1"/>
</dbReference>
<dbReference type="InterPro" id="IPR004360">
    <property type="entry name" value="Glyas_Fos-R_dOase_dom"/>
</dbReference>
<sequence length="112" mass="12706">MELREVAIFTDDVRTTAKFYERVVGEPVVAEESMALFDVEGVDVLVHETYEPAAGDLPCEDHYTFAVGDVDDAFARLSQQDLSVYREPADYDWGRSAYFRDDDGRLVEITSE</sequence>
<evidence type="ECO:0000313" key="3">
    <source>
        <dbReference type="Proteomes" id="UP000830729"/>
    </source>
</evidence>
<name>A0A8U0HZR5_9EURY</name>
<keyword evidence="3" id="KW-1185">Reference proteome</keyword>
<organism evidence="2 3">
    <name type="scientific">Halorussus limi</name>
    <dbReference type="NCBI Taxonomy" id="2938695"/>
    <lineage>
        <taxon>Archaea</taxon>
        <taxon>Methanobacteriati</taxon>
        <taxon>Methanobacteriota</taxon>
        <taxon>Stenosarchaea group</taxon>
        <taxon>Halobacteria</taxon>
        <taxon>Halobacteriales</taxon>
        <taxon>Haladaptataceae</taxon>
        <taxon>Halorussus</taxon>
    </lineage>
</organism>
<accession>A0A8U0HZR5</accession>
<dbReference type="KEGG" id="halx:M0R89_08925"/>